<dbReference type="AlphaFoldDB" id="A0A2S6FNM3"/>
<evidence type="ECO:0008006" key="4">
    <source>
        <dbReference type="Google" id="ProtNLM"/>
    </source>
</evidence>
<dbReference type="Proteomes" id="UP000238541">
    <property type="component" value="Unassembled WGS sequence"/>
</dbReference>
<organism evidence="2 3">
    <name type="scientific">Pseudomonas laurylsulfatiphila</name>
    <dbReference type="NCBI Taxonomy" id="2011015"/>
    <lineage>
        <taxon>Bacteria</taxon>
        <taxon>Pseudomonadati</taxon>
        <taxon>Pseudomonadota</taxon>
        <taxon>Gammaproteobacteria</taxon>
        <taxon>Pseudomonadales</taxon>
        <taxon>Pseudomonadaceae</taxon>
        <taxon>Pseudomonas</taxon>
    </lineage>
</organism>
<feature type="region of interest" description="Disordered" evidence="1">
    <location>
        <begin position="31"/>
        <end position="81"/>
    </location>
</feature>
<dbReference type="PROSITE" id="PS51257">
    <property type="entry name" value="PROKAR_LIPOPROTEIN"/>
    <property type="match status" value="1"/>
</dbReference>
<comment type="caution">
    <text evidence="2">The sequence shown here is derived from an EMBL/GenBank/DDBJ whole genome shotgun (WGS) entry which is preliminary data.</text>
</comment>
<reference evidence="3" key="1">
    <citation type="submission" date="2017-06" db="EMBL/GenBank/DDBJ databases">
        <authorList>
            <person name="Furmanczyk E.M."/>
        </authorList>
    </citation>
    <scope>NUCLEOTIDE SEQUENCE [LARGE SCALE GENOMIC DNA]</scope>
    <source>
        <strain evidence="3">AP3_16</strain>
    </source>
</reference>
<keyword evidence="3" id="KW-1185">Reference proteome</keyword>
<sequence>MNRAVVLIVAISSAVLLGGCGPHWDDGERYGRYHDHDHRRGDDWRGGDDRGYDRDDERRGYDRSDYDRDHRRYRDRDDNDD</sequence>
<accession>A0A2S6FNM3</accession>
<evidence type="ECO:0000256" key="1">
    <source>
        <dbReference type="SAM" id="MobiDB-lite"/>
    </source>
</evidence>
<proteinExistence type="predicted"/>
<evidence type="ECO:0000313" key="2">
    <source>
        <dbReference type="EMBL" id="PPK39079.1"/>
    </source>
</evidence>
<protein>
    <recommendedName>
        <fullName evidence="4">Lipoprotein</fullName>
    </recommendedName>
</protein>
<name>A0A2S6FNM3_9PSED</name>
<dbReference type="EMBL" id="NIRS01000002">
    <property type="protein sequence ID" value="PPK39079.1"/>
    <property type="molecule type" value="Genomic_DNA"/>
</dbReference>
<dbReference type="RefSeq" id="WP_104448159.1">
    <property type="nucleotide sequence ID" value="NZ_JBLZZR010000255.1"/>
</dbReference>
<evidence type="ECO:0000313" key="3">
    <source>
        <dbReference type="Proteomes" id="UP000238541"/>
    </source>
</evidence>
<gene>
    <name evidence="2" type="ORF">CD175_06165</name>
</gene>